<evidence type="ECO:0000256" key="1">
    <source>
        <dbReference type="ARBA" id="ARBA00022468"/>
    </source>
</evidence>
<dbReference type="PANTHER" id="PTHR23179">
    <property type="entry name" value="T-CELL ACTIVATION RHO GTPASE ACTIVATING PROTEIN-RELATED"/>
    <property type="match status" value="1"/>
</dbReference>
<dbReference type="GeneID" id="140688682"/>
<evidence type="ECO:0000259" key="4">
    <source>
        <dbReference type="PROSITE" id="PS50200"/>
    </source>
</evidence>
<dbReference type="InterPro" id="IPR008936">
    <property type="entry name" value="Rho_GTPase_activation_prot"/>
</dbReference>
<dbReference type="Gene3D" id="2.30.29.30">
    <property type="entry name" value="Pleckstrin-homology domain (PH domain)/Phosphotyrosine-binding domain (PTB)"/>
    <property type="match status" value="1"/>
</dbReference>
<evidence type="ECO:0000313" key="7">
    <source>
        <dbReference type="RefSeq" id="XP_072804401.1"/>
    </source>
</evidence>
<feature type="domain" description="Ras-associating" evidence="4">
    <location>
        <begin position="204"/>
        <end position="293"/>
    </location>
</feature>
<dbReference type="SUPFAM" id="SSF54236">
    <property type="entry name" value="Ubiquitin-like"/>
    <property type="match status" value="1"/>
</dbReference>
<dbReference type="PROSITE" id="PS50238">
    <property type="entry name" value="RHOGAP"/>
    <property type="match status" value="1"/>
</dbReference>
<accession>A0ABM5C6X3</accession>
<dbReference type="Proteomes" id="UP001652581">
    <property type="component" value="Chromosome 23"/>
</dbReference>
<protein>
    <submittedName>
        <fullName evidence="7">Rho GTPase-activating protein 20-like</fullName>
    </submittedName>
</protein>
<feature type="domain" description="Rho-GAP" evidence="5">
    <location>
        <begin position="368"/>
        <end position="553"/>
    </location>
</feature>
<dbReference type="SUPFAM" id="SSF50729">
    <property type="entry name" value="PH domain-like"/>
    <property type="match status" value="1"/>
</dbReference>
<proteinExistence type="predicted"/>
<keyword evidence="2" id="KW-0597">Phosphoprotein</keyword>
<dbReference type="Pfam" id="PF00620">
    <property type="entry name" value="RhoGAP"/>
    <property type="match status" value="1"/>
</dbReference>
<dbReference type="InterPro" id="IPR047887">
    <property type="entry name" value="ARHGAP20_PH"/>
</dbReference>
<dbReference type="SUPFAM" id="SSF48350">
    <property type="entry name" value="GTPase activation domain, GAP"/>
    <property type="match status" value="1"/>
</dbReference>
<dbReference type="PANTHER" id="PTHR23179:SF37">
    <property type="entry name" value="1700006A11RIK PROTEIN"/>
    <property type="match status" value="1"/>
</dbReference>
<dbReference type="Pfam" id="PF22286">
    <property type="entry name" value="RHG20_PH"/>
    <property type="match status" value="1"/>
</dbReference>
<dbReference type="CDD" id="cd04402">
    <property type="entry name" value="RhoGAP_ARHGAP20"/>
    <property type="match status" value="1"/>
</dbReference>
<dbReference type="InterPro" id="IPR011993">
    <property type="entry name" value="PH-like_dom_sf"/>
</dbReference>
<dbReference type="SMART" id="SM00324">
    <property type="entry name" value="RhoGAP"/>
    <property type="match status" value="1"/>
</dbReference>
<name>A0ABM5C6X3_VICPA</name>
<reference evidence="7" key="1">
    <citation type="submission" date="2025-08" db="UniProtKB">
        <authorList>
            <consortium name="RefSeq"/>
        </authorList>
    </citation>
    <scope>IDENTIFICATION</scope>
</reference>
<gene>
    <name evidence="7" type="primary">LOC140688682</name>
</gene>
<dbReference type="InterPro" id="IPR029071">
    <property type="entry name" value="Ubiquitin-like_domsf"/>
</dbReference>
<keyword evidence="6" id="KW-1185">Reference proteome</keyword>
<dbReference type="InterPro" id="IPR000159">
    <property type="entry name" value="RA_dom"/>
</dbReference>
<evidence type="ECO:0000256" key="3">
    <source>
        <dbReference type="SAM" id="MobiDB-lite"/>
    </source>
</evidence>
<feature type="region of interest" description="Disordered" evidence="3">
    <location>
        <begin position="343"/>
        <end position="366"/>
    </location>
</feature>
<dbReference type="Gene3D" id="1.10.555.10">
    <property type="entry name" value="Rho GTPase activation protein"/>
    <property type="match status" value="1"/>
</dbReference>
<dbReference type="CDD" id="cd13319">
    <property type="entry name" value="PH_RARhoGAP"/>
    <property type="match status" value="1"/>
</dbReference>
<evidence type="ECO:0000256" key="2">
    <source>
        <dbReference type="ARBA" id="ARBA00022553"/>
    </source>
</evidence>
<dbReference type="RefSeq" id="XP_072804401.1">
    <property type="nucleotide sequence ID" value="XM_072948300.1"/>
</dbReference>
<dbReference type="Pfam" id="PF00788">
    <property type="entry name" value="RA"/>
    <property type="match status" value="1"/>
</dbReference>
<organism evidence="6 7">
    <name type="scientific">Vicugna pacos</name>
    <name type="common">Alpaca</name>
    <name type="synonym">Lama pacos</name>
    <dbReference type="NCBI Taxonomy" id="30538"/>
    <lineage>
        <taxon>Eukaryota</taxon>
        <taxon>Metazoa</taxon>
        <taxon>Chordata</taxon>
        <taxon>Craniata</taxon>
        <taxon>Vertebrata</taxon>
        <taxon>Euteleostomi</taxon>
        <taxon>Mammalia</taxon>
        <taxon>Eutheria</taxon>
        <taxon>Laurasiatheria</taxon>
        <taxon>Artiodactyla</taxon>
        <taxon>Tylopoda</taxon>
        <taxon>Camelidae</taxon>
        <taxon>Vicugna</taxon>
    </lineage>
</organism>
<evidence type="ECO:0000313" key="6">
    <source>
        <dbReference type="Proteomes" id="UP001652581"/>
    </source>
</evidence>
<dbReference type="InterPro" id="IPR000198">
    <property type="entry name" value="RhoGAP_dom"/>
</dbReference>
<keyword evidence="1" id="KW-0343">GTPase activation</keyword>
<dbReference type="InterPro" id="IPR047886">
    <property type="entry name" value="ARHGAP20-like_RhoGAP"/>
</dbReference>
<evidence type="ECO:0000259" key="5">
    <source>
        <dbReference type="PROSITE" id="PS50238"/>
    </source>
</evidence>
<sequence length="621" mass="70103">MSVCQLWHEPQNPDITMARTLPAAEAQASSRSSQHSAKCWRHTRFPEHRAEDDRMFTSSNELAGDHSRFDYMRESPSIAVDAHGDNASPYEGTQRVVMMFGPAKLQTGWRKKKRQLFLYRDKLLISNTKYRWNFKIKYEIPLNNVWMGDCTNKAGEAINAPKSFVLGWPTVNFVATFNSSERRDKWRAFLERYIDLAKEKEQPKTIPLKIFTEDINNCASSITIKILNTHTVNDVINLSLSKLGITGSEKDYQLWVTAGKKNTSYPLIGHEHPFGIKTSHLPATALLPQGPEDSASPSALLEAILLEKRSPDTQGQFVLKPRHPARSQQGRAKRTYVSNWAFWRRPRPRQDNQRPPPPSAKRGQLFGAPLGDVCVDDKLPAPVLEMLSTLSQKGPLTKRIFLKNASKTSCRALKQRLDSGDTVNMEDESILVLASVLKDFLQNIEGGIFTASLLDKWLRILDDGKPEETITATRRLLDKLPKANADLLRHLFGALHNIEHHSTFNHMTSYNLAQCIAPSLLGPPNATSSHLQEDLTKMVSLVQFLLENRLQLWGEDTPPLWGGRAATPDEVTTGRLESTRMMVAVIYTNPQGQYEAKCPSTTGRRTCLSTIFEVPEEQEWP</sequence>
<dbReference type="PROSITE" id="PS50200">
    <property type="entry name" value="RA"/>
    <property type="match status" value="1"/>
</dbReference>